<evidence type="ECO:0008006" key="3">
    <source>
        <dbReference type="Google" id="ProtNLM"/>
    </source>
</evidence>
<name>A0A0A0JXZ2_9MICO</name>
<dbReference type="AlphaFoldDB" id="A0A0A0JXZ2"/>
<proteinExistence type="predicted"/>
<reference evidence="1 2" key="1">
    <citation type="submission" date="2013-08" db="EMBL/GenBank/DDBJ databases">
        <title>The genome sequence of Knoellia aerolata.</title>
        <authorList>
            <person name="Zhu W."/>
            <person name="Wang G."/>
        </authorList>
    </citation>
    <scope>NUCLEOTIDE SEQUENCE [LARGE SCALE GENOMIC DNA]</scope>
    <source>
        <strain evidence="1 2">DSM 18566</strain>
    </source>
</reference>
<gene>
    <name evidence="1" type="ORF">N801_00815</name>
</gene>
<evidence type="ECO:0000313" key="1">
    <source>
        <dbReference type="EMBL" id="KGN42345.1"/>
    </source>
</evidence>
<dbReference type="InterPro" id="IPR009737">
    <property type="entry name" value="Aim32/Apd1-like"/>
</dbReference>
<organism evidence="1 2">
    <name type="scientific">Knoellia aerolata DSM 18566</name>
    <dbReference type="NCBI Taxonomy" id="1385519"/>
    <lineage>
        <taxon>Bacteria</taxon>
        <taxon>Bacillati</taxon>
        <taxon>Actinomycetota</taxon>
        <taxon>Actinomycetes</taxon>
        <taxon>Micrococcales</taxon>
        <taxon>Intrasporangiaceae</taxon>
        <taxon>Knoellia</taxon>
    </lineage>
</organism>
<dbReference type="SUPFAM" id="SSF52833">
    <property type="entry name" value="Thioredoxin-like"/>
    <property type="match status" value="1"/>
</dbReference>
<dbReference type="STRING" id="1385519.N801_00815"/>
<protein>
    <recommendedName>
        <fullName evidence="3">Sucraseferredoxin family protein</fullName>
    </recommendedName>
</protein>
<dbReference type="CDD" id="cd03062">
    <property type="entry name" value="TRX_Fd_Sucrase"/>
    <property type="match status" value="1"/>
</dbReference>
<accession>A0A0A0JXZ2</accession>
<dbReference type="Pfam" id="PF06999">
    <property type="entry name" value="Suc_Fer-like"/>
    <property type="match status" value="1"/>
</dbReference>
<dbReference type="eggNOG" id="COG4759">
    <property type="taxonomic scope" value="Bacteria"/>
</dbReference>
<dbReference type="EMBL" id="AVPL01000006">
    <property type="protein sequence ID" value="KGN42345.1"/>
    <property type="molecule type" value="Genomic_DNA"/>
</dbReference>
<dbReference type="InterPro" id="IPR036249">
    <property type="entry name" value="Thioredoxin-like_sf"/>
</dbReference>
<sequence>MLGSAPVARRWLLIEHPGPWSRDHLETPGIAGNVARAIESACAELQGRSLLVRRHGRRDPGEAPAWYAVDTAHGTWVTGTWRTSDDLLAAVAALGAPLTHSESLAEPMLLVCTQGTRDACCALRGRPVTAALARVFPDEVWECTHLGGHRFAGTFLSLPDGTCFGTVDLPNAVAVVRSHRAGEVDTTHLRGVTRWSPAIQAATGSVLAVHGPAPITAARPGTIDVVSETVTRVEVIGDDPLPDTTWVEVTAEALPPAPLSCGKGPGEHTAYRTVVIADPR</sequence>
<evidence type="ECO:0000313" key="2">
    <source>
        <dbReference type="Proteomes" id="UP000030013"/>
    </source>
</evidence>
<keyword evidence="2" id="KW-1185">Reference proteome</keyword>
<dbReference type="Proteomes" id="UP000030013">
    <property type="component" value="Unassembled WGS sequence"/>
</dbReference>
<comment type="caution">
    <text evidence="1">The sequence shown here is derived from an EMBL/GenBank/DDBJ whole genome shotgun (WGS) entry which is preliminary data.</text>
</comment>